<name>A0ABP5EH75_9ACTN</name>
<protein>
    <submittedName>
        <fullName evidence="2">ATP/GTP-binding protein</fullName>
    </submittedName>
</protein>
<feature type="signal peptide" evidence="1">
    <location>
        <begin position="1"/>
        <end position="33"/>
    </location>
</feature>
<reference evidence="3" key="1">
    <citation type="journal article" date="2019" name="Int. J. Syst. Evol. Microbiol.">
        <title>The Global Catalogue of Microorganisms (GCM) 10K type strain sequencing project: providing services to taxonomists for standard genome sequencing and annotation.</title>
        <authorList>
            <consortium name="The Broad Institute Genomics Platform"/>
            <consortium name="The Broad Institute Genome Sequencing Center for Infectious Disease"/>
            <person name="Wu L."/>
            <person name="Ma J."/>
        </authorList>
    </citation>
    <scope>NUCLEOTIDE SEQUENCE [LARGE SCALE GENOMIC DNA]</scope>
    <source>
        <strain evidence="3">JCM 16013</strain>
    </source>
</reference>
<dbReference type="PROSITE" id="PS51318">
    <property type="entry name" value="TAT"/>
    <property type="match status" value="1"/>
</dbReference>
<accession>A0ABP5EH75</accession>
<sequence>MLTTLRRRLTAVAAVFAAVVAMTALSSPGRAAAAECQNWETDIDGTLHCTIWSSGSPGKDGGKSGYNINCTNNHITYQGKDYVCNLPDGWSFSYGCYVKTVEPQPPASDPHWGNADMSSTRMQYISCGQDPPTVPGNRPMHPGPCPNGCGGLNPVEAVTNQLAIEKPELGMAPPGGADAVGYVNANVWLWSKGLDTTTQSRQAGNVVGTRTFVRADWVVKKGDGTVAATLHCKSDHEYTADQGGAASPDPDCGYAFKNPGPYTITVTTTWSLLITQGGVASPLQTITSTPSTTTITIQEGQSNNG</sequence>
<evidence type="ECO:0000256" key="1">
    <source>
        <dbReference type="SAM" id="SignalP"/>
    </source>
</evidence>
<dbReference type="InterPro" id="IPR006311">
    <property type="entry name" value="TAT_signal"/>
</dbReference>
<evidence type="ECO:0000313" key="3">
    <source>
        <dbReference type="Proteomes" id="UP001499854"/>
    </source>
</evidence>
<feature type="chain" id="PRO_5046497739" evidence="1">
    <location>
        <begin position="34"/>
        <end position="305"/>
    </location>
</feature>
<keyword evidence="3" id="KW-1185">Reference proteome</keyword>
<comment type="caution">
    <text evidence="2">The sequence shown here is derived from an EMBL/GenBank/DDBJ whole genome shotgun (WGS) entry which is preliminary data.</text>
</comment>
<dbReference type="RefSeq" id="WP_344661941.1">
    <property type="nucleotide sequence ID" value="NZ_BAAAQM010000062.1"/>
</dbReference>
<dbReference type="Proteomes" id="UP001499854">
    <property type="component" value="Unassembled WGS sequence"/>
</dbReference>
<keyword evidence="1" id="KW-0732">Signal</keyword>
<organism evidence="2 3">
    <name type="scientific">Catenulispora subtropica</name>
    <dbReference type="NCBI Taxonomy" id="450798"/>
    <lineage>
        <taxon>Bacteria</taxon>
        <taxon>Bacillati</taxon>
        <taxon>Actinomycetota</taxon>
        <taxon>Actinomycetes</taxon>
        <taxon>Catenulisporales</taxon>
        <taxon>Catenulisporaceae</taxon>
        <taxon>Catenulispora</taxon>
    </lineage>
</organism>
<gene>
    <name evidence="2" type="ORF">GCM10009838_74930</name>
</gene>
<dbReference type="EMBL" id="BAAAQM010000062">
    <property type="protein sequence ID" value="GAA1998583.1"/>
    <property type="molecule type" value="Genomic_DNA"/>
</dbReference>
<evidence type="ECO:0000313" key="2">
    <source>
        <dbReference type="EMBL" id="GAA1998583.1"/>
    </source>
</evidence>
<proteinExistence type="predicted"/>